<accession>A0A1B9F381</accession>
<dbReference type="AlphaFoldDB" id="A0A1B9F381"/>
<dbReference type="OrthoDB" id="1551454at2"/>
<dbReference type="PANTHER" id="PTHR43057">
    <property type="entry name" value="ARSENITE EFFLUX TRANSPORTER"/>
    <property type="match status" value="1"/>
</dbReference>
<dbReference type="Pfam" id="PF01758">
    <property type="entry name" value="SBF"/>
    <property type="match status" value="1"/>
</dbReference>
<feature type="transmembrane region" description="Helical" evidence="8">
    <location>
        <begin position="12"/>
        <end position="32"/>
    </location>
</feature>
<feature type="transmembrane region" description="Helical" evidence="8">
    <location>
        <begin position="38"/>
        <end position="59"/>
    </location>
</feature>
<name>A0A1B9F381_9BACT</name>
<evidence type="ECO:0000256" key="6">
    <source>
        <dbReference type="ARBA" id="ARBA00022989"/>
    </source>
</evidence>
<protein>
    <submittedName>
        <fullName evidence="9">Arsenical-resistance protein ACR3</fullName>
    </submittedName>
</protein>
<dbReference type="GO" id="GO:0015105">
    <property type="term" value="F:arsenite transmembrane transporter activity"/>
    <property type="evidence" value="ECO:0007669"/>
    <property type="project" value="TreeGrafter"/>
</dbReference>
<dbReference type="PANTHER" id="PTHR43057:SF1">
    <property type="entry name" value="ARSENICAL-RESISTANCE PROTEIN 3"/>
    <property type="match status" value="1"/>
</dbReference>
<organism evidence="9 10">
    <name type="scientific">Dissulfuribacter thermophilus</name>
    <dbReference type="NCBI Taxonomy" id="1156395"/>
    <lineage>
        <taxon>Bacteria</taxon>
        <taxon>Pseudomonadati</taxon>
        <taxon>Thermodesulfobacteriota</taxon>
        <taxon>Dissulfuribacteria</taxon>
        <taxon>Dissulfuribacterales</taxon>
        <taxon>Dissulfuribacteraceae</taxon>
        <taxon>Dissulfuribacter</taxon>
    </lineage>
</organism>
<keyword evidence="4" id="KW-1003">Cell membrane</keyword>
<evidence type="ECO:0000256" key="3">
    <source>
        <dbReference type="ARBA" id="ARBA00022448"/>
    </source>
</evidence>
<feature type="transmembrane region" description="Helical" evidence="8">
    <location>
        <begin position="201"/>
        <end position="220"/>
    </location>
</feature>
<keyword evidence="10" id="KW-1185">Reference proteome</keyword>
<feature type="transmembrane region" description="Helical" evidence="8">
    <location>
        <begin position="232"/>
        <end position="254"/>
    </location>
</feature>
<comment type="caution">
    <text evidence="9">The sequence shown here is derived from an EMBL/GenBank/DDBJ whole genome shotgun (WGS) entry which is preliminary data.</text>
</comment>
<feature type="transmembrane region" description="Helical" evidence="8">
    <location>
        <begin position="99"/>
        <end position="122"/>
    </location>
</feature>
<feature type="transmembrane region" description="Helical" evidence="8">
    <location>
        <begin position="71"/>
        <end position="93"/>
    </location>
</feature>
<evidence type="ECO:0000313" key="9">
    <source>
        <dbReference type="EMBL" id="OCC14399.1"/>
    </source>
</evidence>
<feature type="transmembrane region" description="Helical" evidence="8">
    <location>
        <begin position="134"/>
        <end position="152"/>
    </location>
</feature>
<dbReference type="Proteomes" id="UP000093080">
    <property type="component" value="Unassembled WGS sequence"/>
</dbReference>
<keyword evidence="6 8" id="KW-1133">Transmembrane helix</keyword>
<dbReference type="STRING" id="1156395.DBT_2128"/>
<dbReference type="GO" id="GO:0015104">
    <property type="term" value="F:antimonite transmembrane transporter activity"/>
    <property type="evidence" value="ECO:0007669"/>
    <property type="project" value="TreeGrafter"/>
</dbReference>
<dbReference type="GO" id="GO:0005886">
    <property type="term" value="C:plasma membrane"/>
    <property type="evidence" value="ECO:0007669"/>
    <property type="project" value="UniProtKB-SubCell"/>
</dbReference>
<evidence type="ECO:0000256" key="1">
    <source>
        <dbReference type="ARBA" id="ARBA00004651"/>
    </source>
</evidence>
<gene>
    <name evidence="9" type="ORF">DBT_2128</name>
</gene>
<evidence type="ECO:0000256" key="2">
    <source>
        <dbReference type="ARBA" id="ARBA00010110"/>
    </source>
</evidence>
<reference evidence="9 10" key="1">
    <citation type="submission" date="2016-06" db="EMBL/GenBank/DDBJ databases">
        <title>Respiratory ammonification of nitrate coupled to the oxidation of elemental sulfur in deep-sea autotrophic thermophilic bacteria.</title>
        <authorList>
            <person name="Slobodkina G.B."/>
            <person name="Mardanov A.V."/>
            <person name="Ravin N.V."/>
            <person name="Frolova A.A."/>
            <person name="Viryasiv M.B."/>
            <person name="Chernyh N.A."/>
            <person name="Bonch-Osmolovskaya E.A."/>
            <person name="Slobodkin A.I."/>
        </authorList>
    </citation>
    <scope>NUCLEOTIDE SEQUENCE [LARGE SCALE GENOMIC DNA]</scope>
    <source>
        <strain evidence="9 10">S69</strain>
    </source>
</reference>
<evidence type="ECO:0000256" key="7">
    <source>
        <dbReference type="ARBA" id="ARBA00023136"/>
    </source>
</evidence>
<dbReference type="InterPro" id="IPR038770">
    <property type="entry name" value="Na+/solute_symporter_sf"/>
</dbReference>
<keyword evidence="3" id="KW-0813">Transport</keyword>
<proteinExistence type="inferred from homology"/>
<dbReference type="RefSeq" id="WP_067620045.1">
    <property type="nucleotide sequence ID" value="NZ_MAGO01000012.1"/>
</dbReference>
<dbReference type="PATRIC" id="fig|1156395.6.peg.2153"/>
<evidence type="ECO:0000256" key="8">
    <source>
        <dbReference type="SAM" id="Phobius"/>
    </source>
</evidence>
<evidence type="ECO:0000256" key="4">
    <source>
        <dbReference type="ARBA" id="ARBA00022475"/>
    </source>
</evidence>
<keyword evidence="5 8" id="KW-0812">Transmembrane</keyword>
<dbReference type="Gene3D" id="1.20.1530.20">
    <property type="match status" value="1"/>
</dbReference>
<comment type="similarity">
    <text evidence="2">Belongs to the arsenical resistance-3 (ACR3) (TC 2.A.59) family.</text>
</comment>
<dbReference type="EMBL" id="MAGO01000012">
    <property type="protein sequence ID" value="OCC14399.1"/>
    <property type="molecule type" value="Genomic_DNA"/>
</dbReference>
<comment type="subcellular location">
    <subcellularLocation>
        <location evidence="1">Cell membrane</location>
        <topology evidence="1">Multi-pass membrane protein</topology>
    </subcellularLocation>
</comment>
<dbReference type="GO" id="GO:0015297">
    <property type="term" value="F:antiporter activity"/>
    <property type="evidence" value="ECO:0007669"/>
    <property type="project" value="InterPro"/>
</dbReference>
<feature type="transmembrane region" description="Helical" evidence="8">
    <location>
        <begin position="158"/>
        <end position="180"/>
    </location>
</feature>
<keyword evidence="7 8" id="KW-0472">Membrane</keyword>
<dbReference type="InterPro" id="IPR004706">
    <property type="entry name" value="Arsenical-R_Acr3"/>
</dbReference>
<dbReference type="InterPro" id="IPR002657">
    <property type="entry name" value="BilAc:Na_symport/Acr3"/>
</dbReference>
<evidence type="ECO:0000313" key="10">
    <source>
        <dbReference type="Proteomes" id="UP000093080"/>
    </source>
</evidence>
<sequence>MNTRQLLTFPARNLVFVIPVMLISGLITGYYVDTSPLKTLILPVSILMVYPAMIGFRLGELTKFTEKRLMGVNLVVNFLVLPLIAVLIGKLFLHNHPDLFTGLVIISVVPGGNMVVAFTMMFKGNLSASLKLSATNLLLGSFLVPVYLYVLVGKLVPINVVQVFQTIIMVVFLPLVMGILTYKLLMKRYSEETFQKEIKPLLPGLSAWGLVYIIFTSISLKSRMIFGYPGLLLQAIGGLFLFYFLVFLVVVIIARLFFNRRDGMTLFLNSILRNLAISIGLAITAFNSQTAMMVALAFLFQQQIAVWFWKLDNRFHLLVEN</sequence>
<evidence type="ECO:0000256" key="5">
    <source>
        <dbReference type="ARBA" id="ARBA00022692"/>
    </source>
</evidence>